<dbReference type="Proteomes" id="UP000319732">
    <property type="component" value="Unassembled WGS sequence"/>
</dbReference>
<evidence type="ECO:0000313" key="3">
    <source>
        <dbReference type="Proteomes" id="UP000319732"/>
    </source>
</evidence>
<dbReference type="EMBL" id="VHSG01000010">
    <property type="protein sequence ID" value="TQV80125.1"/>
    <property type="molecule type" value="Genomic_DNA"/>
</dbReference>
<gene>
    <name evidence="2" type="ORF">FKG94_10680</name>
</gene>
<feature type="domain" description="HTH cro/C1-type" evidence="1">
    <location>
        <begin position="39"/>
        <end position="95"/>
    </location>
</feature>
<dbReference type="RefSeq" id="WP_142904224.1">
    <property type="nucleotide sequence ID" value="NZ_ML660092.1"/>
</dbReference>
<dbReference type="Pfam" id="PF01381">
    <property type="entry name" value="HTH_3"/>
    <property type="match status" value="1"/>
</dbReference>
<comment type="caution">
    <text evidence="2">The sequence shown here is derived from an EMBL/GenBank/DDBJ whole genome shotgun (WGS) entry which is preliminary data.</text>
</comment>
<dbReference type="InterPro" id="IPR013435">
    <property type="entry name" value="Mobile_mystery_prot_A"/>
</dbReference>
<dbReference type="GO" id="GO:0003677">
    <property type="term" value="F:DNA binding"/>
    <property type="evidence" value="ECO:0007669"/>
    <property type="project" value="InterPro"/>
</dbReference>
<dbReference type="NCBIfam" id="TIGR02612">
    <property type="entry name" value="mob_myst_A"/>
    <property type="match status" value="1"/>
</dbReference>
<dbReference type="InterPro" id="IPR010982">
    <property type="entry name" value="Lambda_DNA-bd_dom_sf"/>
</dbReference>
<dbReference type="OrthoDB" id="5951507at2"/>
<dbReference type="PROSITE" id="PS50943">
    <property type="entry name" value="HTH_CROC1"/>
    <property type="match status" value="1"/>
</dbReference>
<dbReference type="AlphaFoldDB" id="A0A545TSC6"/>
<proteinExistence type="predicted"/>
<dbReference type="SMART" id="SM00530">
    <property type="entry name" value="HTH_XRE"/>
    <property type="match status" value="1"/>
</dbReference>
<dbReference type="InterPro" id="IPR001387">
    <property type="entry name" value="Cro/C1-type_HTH"/>
</dbReference>
<evidence type="ECO:0000259" key="1">
    <source>
        <dbReference type="PROSITE" id="PS50943"/>
    </source>
</evidence>
<keyword evidence="3" id="KW-1185">Reference proteome</keyword>
<evidence type="ECO:0000313" key="2">
    <source>
        <dbReference type="EMBL" id="TQV80125.1"/>
    </source>
</evidence>
<dbReference type="CDD" id="cd00093">
    <property type="entry name" value="HTH_XRE"/>
    <property type="match status" value="1"/>
</dbReference>
<dbReference type="SUPFAM" id="SSF47413">
    <property type="entry name" value="lambda repressor-like DNA-binding domains"/>
    <property type="match status" value="1"/>
</dbReference>
<dbReference type="Gene3D" id="1.10.260.40">
    <property type="entry name" value="lambda repressor-like DNA-binding domains"/>
    <property type="match status" value="1"/>
</dbReference>
<organism evidence="2 3">
    <name type="scientific">Exilibacterium tricleocarpae</name>
    <dbReference type="NCBI Taxonomy" id="2591008"/>
    <lineage>
        <taxon>Bacteria</taxon>
        <taxon>Pseudomonadati</taxon>
        <taxon>Pseudomonadota</taxon>
        <taxon>Gammaproteobacteria</taxon>
        <taxon>Cellvibrionales</taxon>
        <taxon>Cellvibrionaceae</taxon>
        <taxon>Exilibacterium</taxon>
    </lineage>
</organism>
<protein>
    <submittedName>
        <fullName evidence="2">Mobile mystery protein A</fullName>
    </submittedName>
</protein>
<sequence>MSIEKIVAKQYRDKVNQAVSQFGSLAMLPNYGLPQEGWLRTVRTALGMSGTQLAKKLGVTKARISKAEQDEPHGSVTLKTMQTMAAAMGCKFVYAIVPRQNVEDVIKERAIEKARAQVKAASTHMALEAQSLSKDQLEYEIERVAAQIMDKIPSDFWNDE</sequence>
<name>A0A545TSC6_9GAMM</name>
<accession>A0A545TSC6</accession>
<reference evidence="2 3" key="1">
    <citation type="submission" date="2019-06" db="EMBL/GenBank/DDBJ databases">
        <title>Whole genome sequence for Cellvibrionaceae sp. R142.</title>
        <authorList>
            <person name="Wang G."/>
        </authorList>
    </citation>
    <scope>NUCLEOTIDE SEQUENCE [LARGE SCALE GENOMIC DNA]</scope>
    <source>
        <strain evidence="2 3">R142</strain>
    </source>
</reference>